<feature type="region of interest" description="Disordered" evidence="1">
    <location>
        <begin position="50"/>
        <end position="105"/>
    </location>
</feature>
<comment type="caution">
    <text evidence="3">The sequence shown here is derived from an EMBL/GenBank/DDBJ whole genome shotgun (WGS) entry which is preliminary data.</text>
</comment>
<protein>
    <submittedName>
        <fullName evidence="3">Uncharacterized protein</fullName>
    </submittedName>
</protein>
<dbReference type="AlphaFoldDB" id="A0A814TRW6"/>
<evidence type="ECO:0000313" key="3">
    <source>
        <dbReference type="EMBL" id="CAF1161763.1"/>
    </source>
</evidence>
<dbReference type="Proteomes" id="UP000663870">
    <property type="component" value="Unassembled WGS sequence"/>
</dbReference>
<dbReference type="EMBL" id="CAJNOH010001001">
    <property type="protein sequence ID" value="CAF1161763.1"/>
    <property type="molecule type" value="Genomic_DNA"/>
</dbReference>
<evidence type="ECO:0000256" key="1">
    <source>
        <dbReference type="SAM" id="MobiDB-lite"/>
    </source>
</evidence>
<gene>
    <name evidence="5" type="ORF">JBS370_LOCUS25280</name>
    <name evidence="4" type="ORF">JXQ802_LOCUS35332</name>
    <name evidence="3" type="ORF">PYM288_LOCUS22784</name>
    <name evidence="2" type="ORF">ZHD862_LOCUS15725</name>
</gene>
<proteinExistence type="predicted"/>
<evidence type="ECO:0000313" key="7">
    <source>
        <dbReference type="Proteomes" id="UP000663870"/>
    </source>
</evidence>
<evidence type="ECO:0000313" key="6">
    <source>
        <dbReference type="Proteomes" id="UP000663854"/>
    </source>
</evidence>
<dbReference type="EMBL" id="CAJNOL010001736">
    <property type="protein sequence ID" value="CAF1412047.1"/>
    <property type="molecule type" value="Genomic_DNA"/>
</dbReference>
<dbReference type="EMBL" id="CAJOBD010004154">
    <property type="protein sequence ID" value="CAF3982861.1"/>
    <property type="molecule type" value="Genomic_DNA"/>
</dbReference>
<dbReference type="Proteomes" id="UP000663854">
    <property type="component" value="Unassembled WGS sequence"/>
</dbReference>
<dbReference type="Proteomes" id="UP000663864">
    <property type="component" value="Unassembled WGS sequence"/>
</dbReference>
<dbReference type="EMBL" id="CAJNOT010000721">
    <property type="protein sequence ID" value="CAF1064284.1"/>
    <property type="molecule type" value="Genomic_DNA"/>
</dbReference>
<keyword evidence="7" id="KW-1185">Reference proteome</keyword>
<evidence type="ECO:0000313" key="5">
    <source>
        <dbReference type="EMBL" id="CAF3982861.1"/>
    </source>
</evidence>
<reference evidence="3" key="1">
    <citation type="submission" date="2021-02" db="EMBL/GenBank/DDBJ databases">
        <authorList>
            <person name="Nowell W R."/>
        </authorList>
    </citation>
    <scope>NUCLEOTIDE SEQUENCE</scope>
</reference>
<accession>A0A814TRW6</accession>
<feature type="compositionally biased region" description="Polar residues" evidence="1">
    <location>
        <begin position="82"/>
        <end position="96"/>
    </location>
</feature>
<evidence type="ECO:0000313" key="4">
    <source>
        <dbReference type="EMBL" id="CAF1412047.1"/>
    </source>
</evidence>
<feature type="compositionally biased region" description="Polar residues" evidence="1">
    <location>
        <begin position="59"/>
        <end position="70"/>
    </location>
</feature>
<sequence>MTNIHDNNQSVDDSITKVLVTGAPVVPLSMTSDEAISILDQVLQETIIDQEEQDDDYYPNSSISTAGMNMSSSSNLQASSKPKATNEQLQLNATKNGRSKKNQHQQLQLLKRTSSSITINQSEPSLQAMINCLHTLFASAPNQSEKKSA</sequence>
<dbReference type="Proteomes" id="UP000663836">
    <property type="component" value="Unassembled WGS sequence"/>
</dbReference>
<feature type="compositionally biased region" description="Low complexity" evidence="1">
    <location>
        <begin position="71"/>
        <end position="80"/>
    </location>
</feature>
<evidence type="ECO:0000313" key="2">
    <source>
        <dbReference type="EMBL" id="CAF1064284.1"/>
    </source>
</evidence>
<organism evidence="3 6">
    <name type="scientific">Rotaria sordida</name>
    <dbReference type="NCBI Taxonomy" id="392033"/>
    <lineage>
        <taxon>Eukaryota</taxon>
        <taxon>Metazoa</taxon>
        <taxon>Spiralia</taxon>
        <taxon>Gnathifera</taxon>
        <taxon>Rotifera</taxon>
        <taxon>Eurotatoria</taxon>
        <taxon>Bdelloidea</taxon>
        <taxon>Philodinida</taxon>
        <taxon>Philodinidae</taxon>
        <taxon>Rotaria</taxon>
    </lineage>
</organism>
<name>A0A814TRW6_9BILA</name>